<dbReference type="GO" id="GO:0016301">
    <property type="term" value="F:kinase activity"/>
    <property type="evidence" value="ECO:0007669"/>
    <property type="project" value="UniProtKB-KW"/>
</dbReference>
<dbReference type="InterPro" id="IPR003593">
    <property type="entry name" value="AAA+_ATPase"/>
</dbReference>
<comment type="caution">
    <text evidence="2">The sequence shown here is derived from an EMBL/GenBank/DDBJ whole genome shotgun (WGS) entry which is preliminary data.</text>
</comment>
<protein>
    <submittedName>
        <fullName evidence="2">Nucleoside kinase</fullName>
    </submittedName>
</protein>
<keyword evidence="2" id="KW-0808">Transferase</keyword>
<dbReference type="InterPro" id="IPR006083">
    <property type="entry name" value="PRK/URK"/>
</dbReference>
<dbReference type="CDD" id="cd02028">
    <property type="entry name" value="UMPK_like"/>
    <property type="match status" value="1"/>
</dbReference>
<evidence type="ECO:0000313" key="2">
    <source>
        <dbReference type="EMBL" id="MBC8588731.1"/>
    </source>
</evidence>
<evidence type="ECO:0000259" key="1">
    <source>
        <dbReference type="SMART" id="SM00382"/>
    </source>
</evidence>
<name>A0A926ETR2_9FIRM</name>
<dbReference type="InterPro" id="IPR018163">
    <property type="entry name" value="Thr/Ala-tRNA-synth_IIc_edit"/>
</dbReference>
<dbReference type="InterPro" id="IPR027417">
    <property type="entry name" value="P-loop_NTPase"/>
</dbReference>
<organism evidence="2 3">
    <name type="scientific">Paratissierella segnis</name>
    <dbReference type="NCBI Taxonomy" id="2763679"/>
    <lineage>
        <taxon>Bacteria</taxon>
        <taxon>Bacillati</taxon>
        <taxon>Bacillota</taxon>
        <taxon>Tissierellia</taxon>
        <taxon>Tissierellales</taxon>
        <taxon>Tissierellaceae</taxon>
        <taxon>Paratissierella</taxon>
    </lineage>
</organism>
<dbReference type="GO" id="GO:0005524">
    <property type="term" value="F:ATP binding"/>
    <property type="evidence" value="ECO:0007669"/>
    <property type="project" value="InterPro"/>
</dbReference>
<accession>A0A926ETR2</accession>
<reference evidence="2" key="1">
    <citation type="submission" date="2020-08" db="EMBL/GenBank/DDBJ databases">
        <title>Genome public.</title>
        <authorList>
            <person name="Liu C."/>
            <person name="Sun Q."/>
        </authorList>
    </citation>
    <scope>NUCLEOTIDE SEQUENCE</scope>
    <source>
        <strain evidence="2">BX21</strain>
    </source>
</reference>
<gene>
    <name evidence="2" type="ORF">H8707_10935</name>
</gene>
<dbReference type="Gene3D" id="3.30.980.10">
    <property type="entry name" value="Threonyl-trna Synthetase, Chain A, domain 2"/>
    <property type="match status" value="1"/>
</dbReference>
<dbReference type="PANTHER" id="PTHR10285">
    <property type="entry name" value="URIDINE KINASE"/>
    <property type="match status" value="1"/>
</dbReference>
<keyword evidence="3" id="KW-1185">Reference proteome</keyword>
<sequence length="553" mass="63926">MMRNLKANVIGHGEVTLNEGDTLLDLSKKVNKDNYKRYLGARINNEIYNLSKNAEDGMEILFLDIKDVDGYRIYTKTISAVFIMASKQICPDSDVVIEHFLGPGLYAELTNDCSIGYSMLEQIERKMWEIINEDYEIIREEHDKLDAIEIFRGCGYEDKVRLFNSIDKDKISIYKIGDHIDSFHGYLAPSTGFINMFKLRYYYPGVIILFPNIKNNFDMENFKEEKKLARVFKESNSWLSILDLEYIGSLNEKTNRNEIGEVIRVSEALHEKKISQIADKICEDRDINIILIAGPSSSGKTTFAQRLAVQLKVNGKRPISISIDDYFVNRNETPLDEAGMPDFEALEAIDIKLLNDDLIKLLEGREVELPKFNFMTGQRERSGKNIRLDKDHPIIIEGIHGLNPRLTGSIPEKNKYKIYISALTQLNIDSHNRIATTDTRLIRRMVRDVKFRGNGPLRTFEMWEGVRKGEEKNIFPYQEEADIMFDSALVYELAVLKKYIVPLLKEIDSSSIYYSEAKKLIKFLDYFRDIEVEEIIPQNSILREFIGGTYFKI</sequence>
<dbReference type="AlphaFoldDB" id="A0A926ETR2"/>
<feature type="domain" description="AAA+ ATPase" evidence="1">
    <location>
        <begin position="286"/>
        <end position="456"/>
    </location>
</feature>
<dbReference type="EMBL" id="JACRTG010000026">
    <property type="protein sequence ID" value="MBC8588731.1"/>
    <property type="molecule type" value="Genomic_DNA"/>
</dbReference>
<evidence type="ECO:0000313" key="3">
    <source>
        <dbReference type="Proteomes" id="UP000601171"/>
    </source>
</evidence>
<dbReference type="SUPFAM" id="SSF52540">
    <property type="entry name" value="P-loop containing nucleoside triphosphate hydrolases"/>
    <property type="match status" value="1"/>
</dbReference>
<dbReference type="Gene3D" id="3.40.50.300">
    <property type="entry name" value="P-loop containing nucleotide triphosphate hydrolases"/>
    <property type="match status" value="1"/>
</dbReference>
<dbReference type="SUPFAM" id="SSF55186">
    <property type="entry name" value="ThrRS/AlaRS common domain"/>
    <property type="match status" value="1"/>
</dbReference>
<keyword evidence="2" id="KW-0418">Kinase</keyword>
<proteinExistence type="predicted"/>
<dbReference type="Pfam" id="PF00485">
    <property type="entry name" value="PRK"/>
    <property type="match status" value="1"/>
</dbReference>
<dbReference type="Proteomes" id="UP000601171">
    <property type="component" value="Unassembled WGS sequence"/>
</dbReference>
<dbReference type="SMART" id="SM00382">
    <property type="entry name" value="AAA"/>
    <property type="match status" value="1"/>
</dbReference>